<keyword evidence="1" id="KW-0472">Membrane</keyword>
<organism evidence="2 3">
    <name type="scientific">Anaerococcus tetradius ATCC 35098</name>
    <dbReference type="NCBI Taxonomy" id="525255"/>
    <lineage>
        <taxon>Bacteria</taxon>
        <taxon>Bacillati</taxon>
        <taxon>Bacillota</taxon>
        <taxon>Tissierellia</taxon>
        <taxon>Tissierellales</taxon>
        <taxon>Peptoniphilaceae</taxon>
        <taxon>Anaerococcus</taxon>
    </lineage>
</organism>
<feature type="transmembrane region" description="Helical" evidence="1">
    <location>
        <begin position="7"/>
        <end position="25"/>
    </location>
</feature>
<dbReference type="AlphaFoldDB" id="C2CF55"/>
<sequence>MKRNKISMLIFMLGLFVLIISYFIPTNTFEAYTNLRPLGMSTLIICPILGIGGVLFAIREKSIVYGLANILLILAFPIVMFIGYNLV</sequence>
<proteinExistence type="predicted"/>
<dbReference type="HOGENOM" id="CLU_189040_0_0_9"/>
<name>C2CF55_9FIRM</name>
<dbReference type="Proteomes" id="UP000003744">
    <property type="component" value="Unassembled WGS sequence"/>
</dbReference>
<protein>
    <submittedName>
        <fullName evidence="2">Uncharacterized protein</fullName>
    </submittedName>
</protein>
<evidence type="ECO:0000313" key="2">
    <source>
        <dbReference type="EMBL" id="EEI83813.1"/>
    </source>
</evidence>
<keyword evidence="1" id="KW-0812">Transmembrane</keyword>
<evidence type="ECO:0000313" key="3">
    <source>
        <dbReference type="Proteomes" id="UP000003744"/>
    </source>
</evidence>
<feature type="transmembrane region" description="Helical" evidence="1">
    <location>
        <begin position="37"/>
        <end position="56"/>
    </location>
</feature>
<evidence type="ECO:0000256" key="1">
    <source>
        <dbReference type="SAM" id="Phobius"/>
    </source>
</evidence>
<dbReference type="RefSeq" id="WP_004835805.1">
    <property type="nucleotide sequence ID" value="NZ_GG666295.1"/>
</dbReference>
<feature type="transmembrane region" description="Helical" evidence="1">
    <location>
        <begin position="63"/>
        <end position="84"/>
    </location>
</feature>
<dbReference type="eggNOG" id="ENOG5032ITR">
    <property type="taxonomic scope" value="Bacteria"/>
</dbReference>
<reference evidence="2 3" key="1">
    <citation type="submission" date="2009-01" db="EMBL/GenBank/DDBJ databases">
        <authorList>
            <person name="Qin X."/>
            <person name="Bachman B."/>
            <person name="Battles P."/>
            <person name="Bell A."/>
            <person name="Bess C."/>
            <person name="Bickham C."/>
            <person name="Chaboub L."/>
            <person name="Chen D."/>
            <person name="Coyle M."/>
            <person name="Deiros D.R."/>
            <person name="Dinh H."/>
            <person name="Forbes L."/>
            <person name="Fowler G."/>
            <person name="Francisco L."/>
            <person name="Fu Q."/>
            <person name="Gubbala S."/>
            <person name="Hale W."/>
            <person name="Han Y."/>
            <person name="Hemphill L."/>
            <person name="Highlander S.K."/>
            <person name="Hirani K."/>
            <person name="Hogues M."/>
            <person name="Jackson L."/>
            <person name="Jakkamsetti A."/>
            <person name="Javaid M."/>
            <person name="Jiang H."/>
            <person name="Korchina V."/>
            <person name="Kovar C."/>
            <person name="Lara F."/>
            <person name="Lee S."/>
            <person name="Mata R."/>
            <person name="Mathew T."/>
            <person name="Moen C."/>
            <person name="Morales K."/>
            <person name="Munidasa M."/>
            <person name="Nazareth L."/>
            <person name="Ngo R."/>
            <person name="Nguyen L."/>
            <person name="Okwuonu G."/>
            <person name="Ongeri F."/>
            <person name="Patil S."/>
            <person name="Petrosino J."/>
            <person name="Pham C."/>
            <person name="Pham P."/>
            <person name="Pu L.-L."/>
            <person name="Puazo M."/>
            <person name="Raj R."/>
            <person name="Reid J."/>
            <person name="Rouhana J."/>
            <person name="Saada N."/>
            <person name="Shang Y."/>
            <person name="Simmons D."/>
            <person name="Thornton R."/>
            <person name="Warren J."/>
            <person name="Weissenberger G."/>
            <person name="Zhang J."/>
            <person name="Zhang L."/>
            <person name="Zhou C."/>
            <person name="Zhu D."/>
            <person name="Muzny D."/>
            <person name="Worley K."/>
            <person name="Gibbs R."/>
        </authorList>
    </citation>
    <scope>NUCLEOTIDE SEQUENCE [LARGE SCALE GENOMIC DNA]</scope>
    <source>
        <strain evidence="2 3">ATCC 35098</strain>
    </source>
</reference>
<accession>C2CF55</accession>
<gene>
    <name evidence="2" type="ORF">HMPREF0077_0115</name>
</gene>
<keyword evidence="1" id="KW-1133">Transmembrane helix</keyword>
<comment type="caution">
    <text evidence="2">The sequence shown here is derived from an EMBL/GenBank/DDBJ whole genome shotgun (WGS) entry which is preliminary data.</text>
</comment>
<dbReference type="EMBL" id="ACGC01000008">
    <property type="protein sequence ID" value="EEI83813.1"/>
    <property type="molecule type" value="Genomic_DNA"/>
</dbReference>